<reference evidence="1 2" key="1">
    <citation type="journal article" date="2011" name="Stand. Genomic Sci.">
        <title>Complete genome sequence of Thermomonospora curvata type strain (B9).</title>
        <authorList>
            <person name="Chertkov O."/>
            <person name="Sikorski J."/>
            <person name="Nolan M."/>
            <person name="Lapidus A."/>
            <person name="Lucas S."/>
            <person name="Del Rio T.G."/>
            <person name="Tice H."/>
            <person name="Cheng J.F."/>
            <person name="Goodwin L."/>
            <person name="Pitluck S."/>
            <person name="Liolios K."/>
            <person name="Ivanova N."/>
            <person name="Mavromatis K."/>
            <person name="Mikhailova N."/>
            <person name="Ovchinnikova G."/>
            <person name="Pati A."/>
            <person name="Chen A."/>
            <person name="Palaniappan K."/>
            <person name="Djao O.D."/>
            <person name="Land M."/>
            <person name="Hauser L."/>
            <person name="Chang Y.J."/>
            <person name="Jeffries C.D."/>
            <person name="Brettin T."/>
            <person name="Han C."/>
            <person name="Detter J.C."/>
            <person name="Rohde M."/>
            <person name="Goker M."/>
            <person name="Woyke T."/>
            <person name="Bristow J."/>
            <person name="Eisen J.A."/>
            <person name="Markowitz V."/>
            <person name="Hugenholtz P."/>
            <person name="Klenk H.P."/>
            <person name="Kyrpides N.C."/>
        </authorList>
    </citation>
    <scope>NUCLEOTIDE SEQUENCE [LARGE SCALE GENOMIC DNA]</scope>
    <source>
        <strain evidence="2">ATCC 19995 / DSM 43183 / JCM 3096 / KCTC 9072 / NBRC 15933 / NCIMB 10081 / Henssen B9</strain>
    </source>
</reference>
<dbReference type="OrthoDB" id="495783at2"/>
<gene>
    <name evidence="1" type="ordered locus">Tcur_1560</name>
</gene>
<name>D1ABA0_THECD</name>
<dbReference type="KEGG" id="tcu:Tcur_1560"/>
<evidence type="ECO:0000313" key="1">
    <source>
        <dbReference type="EMBL" id="ACY97136.1"/>
    </source>
</evidence>
<dbReference type="EMBL" id="CP001738">
    <property type="protein sequence ID" value="ACY97136.1"/>
    <property type="molecule type" value="Genomic_DNA"/>
</dbReference>
<protein>
    <submittedName>
        <fullName evidence="1">Uncharacterized protein</fullName>
    </submittedName>
</protein>
<dbReference type="RefSeq" id="WP_012851920.1">
    <property type="nucleotide sequence ID" value="NC_013510.1"/>
</dbReference>
<keyword evidence="2" id="KW-1185">Reference proteome</keyword>
<evidence type="ECO:0000313" key="2">
    <source>
        <dbReference type="Proteomes" id="UP000001918"/>
    </source>
</evidence>
<dbReference type="PANTHER" id="PTHR30087:SF1">
    <property type="entry name" value="HYPOTHETICAL CYTOSOLIC PROTEIN"/>
    <property type="match status" value="1"/>
</dbReference>
<accession>D1ABA0</accession>
<dbReference type="AlphaFoldDB" id="D1ABA0"/>
<sequence>MEKILVSSCLLGRPVRYDGRDKRRDDAILHRWQAEGRLVPYCPEVGGGLPVPRRPAEITGPGGGPAVLDGTARVLTDTGQDVTAAFLAGAQRALEAARRAGARLAILKESSPSCGITRIYDGSFTGRLSPGIGVTTALLERHGITVFSENDLNAAAAHLQRLESSPPSPESTS</sequence>
<dbReference type="Proteomes" id="UP000001918">
    <property type="component" value="Chromosome"/>
</dbReference>
<dbReference type="HOGENOM" id="CLU_076318_1_1_11"/>
<dbReference type="PANTHER" id="PTHR30087">
    <property type="entry name" value="INNER MEMBRANE PROTEIN"/>
    <property type="match status" value="1"/>
</dbReference>
<proteinExistence type="predicted"/>
<dbReference type="Pfam" id="PF04463">
    <property type="entry name" value="2-thiour_desulf"/>
    <property type="match status" value="1"/>
</dbReference>
<dbReference type="STRING" id="471852.Tcur_1560"/>
<organism evidence="1 2">
    <name type="scientific">Thermomonospora curvata (strain ATCC 19995 / DSM 43183 / JCM 3096 / KCTC 9072 / NBRC 15933 / NCIMB 10081 / Henssen B9)</name>
    <dbReference type="NCBI Taxonomy" id="471852"/>
    <lineage>
        <taxon>Bacteria</taxon>
        <taxon>Bacillati</taxon>
        <taxon>Actinomycetota</taxon>
        <taxon>Actinomycetes</taxon>
        <taxon>Streptosporangiales</taxon>
        <taxon>Thermomonosporaceae</taxon>
        <taxon>Thermomonospora</taxon>
    </lineage>
</organism>
<dbReference type="InterPro" id="IPR007553">
    <property type="entry name" value="2-thiour_desulf"/>
</dbReference>
<dbReference type="eggNOG" id="COG1683">
    <property type="taxonomic scope" value="Bacteria"/>
</dbReference>